<gene>
    <name evidence="2" type="ORF">B0A81_10110</name>
</gene>
<dbReference type="Pfam" id="PF13568">
    <property type="entry name" value="OMP_b-brl_2"/>
    <property type="match status" value="1"/>
</dbReference>
<organism evidence="2 3">
    <name type="scientific">Flavobacterium plurextorum</name>
    <dbReference type="NCBI Taxonomy" id="1114867"/>
    <lineage>
        <taxon>Bacteria</taxon>
        <taxon>Pseudomonadati</taxon>
        <taxon>Bacteroidota</taxon>
        <taxon>Flavobacteriia</taxon>
        <taxon>Flavobacteriales</taxon>
        <taxon>Flavobacteriaceae</taxon>
        <taxon>Flavobacterium</taxon>
    </lineage>
</organism>
<evidence type="ECO:0000313" key="2">
    <source>
        <dbReference type="EMBL" id="OXB08646.1"/>
    </source>
</evidence>
<dbReference type="RefSeq" id="WP_089057906.1">
    <property type="nucleotide sequence ID" value="NZ_CP100442.1"/>
</dbReference>
<dbReference type="EMBL" id="MUHD01000016">
    <property type="protein sequence ID" value="OXB08646.1"/>
    <property type="molecule type" value="Genomic_DNA"/>
</dbReference>
<dbReference type="Proteomes" id="UP000198381">
    <property type="component" value="Unassembled WGS sequence"/>
</dbReference>
<protein>
    <recommendedName>
        <fullName evidence="1">Outer membrane protein beta-barrel domain-containing protein</fullName>
    </recommendedName>
</protein>
<dbReference type="InterPro" id="IPR025665">
    <property type="entry name" value="Beta-barrel_OMP_2"/>
</dbReference>
<reference evidence="2 3" key="1">
    <citation type="submission" date="2016-11" db="EMBL/GenBank/DDBJ databases">
        <title>Whole genomes of Flavobacteriaceae.</title>
        <authorList>
            <person name="Stine C."/>
            <person name="Li C."/>
            <person name="Tadesse D."/>
        </authorList>
    </citation>
    <scope>NUCLEOTIDE SEQUENCE [LARGE SCALE GENOMIC DNA]</scope>
    <source>
        <strain evidence="2 3">CCUG 60112</strain>
    </source>
</reference>
<sequence>MKKYINSYIKSFFLITAFLIVHSNGYSQNKKQEFSISLGGPFSFLNSSGLTVSGNGVNAGLRYSYYLNEGLSVGIGVEYQTYNSDSKLSSVSGQYSAKDDENEPFQFRYKVSNLREEQNLSYINIPVNIQFETPGTSSLYLAAGAKIGFATNGAYKTSMSNLTTSGYYPQYNLELFGPAFAGFVDTDNVSSNKQDLDADVSYSATFETGLKQQIGKRNSLYLGVYFDYGLNNIFDHKGDKNLVQYSPEQPVVLRYNSVFDSGFTNKVNLVSYGLKLRIAMR</sequence>
<evidence type="ECO:0000313" key="3">
    <source>
        <dbReference type="Proteomes" id="UP000198381"/>
    </source>
</evidence>
<name>A0ABX4CV81_9FLAO</name>
<accession>A0ABX4CV81</accession>
<comment type="caution">
    <text evidence="2">The sequence shown here is derived from an EMBL/GenBank/DDBJ whole genome shotgun (WGS) entry which is preliminary data.</text>
</comment>
<proteinExistence type="predicted"/>
<evidence type="ECO:0000259" key="1">
    <source>
        <dbReference type="Pfam" id="PF13568"/>
    </source>
</evidence>
<keyword evidence="3" id="KW-1185">Reference proteome</keyword>
<feature type="domain" description="Outer membrane protein beta-barrel" evidence="1">
    <location>
        <begin position="27"/>
        <end position="235"/>
    </location>
</feature>